<sequence>MRESVRERVRESRKGHQSSDKEWTTFVDNLSKRVSRRAVRELFQQQGSVLRVYIPSVSNKPNYKNHTFAFVQSEKEEGLKKAIMNVNGTMIDGKRLSVGAAKYQSYRSRTVDSSKSKAKDVAGVIILTTWKIRNLIVFEGGKLDMAEFFFLARFRLASWFLAKNKEVSIHMDSLISDSSLGDSCSLHSNQIVSIFPWSPPPMGFVKLNVDAATTRDWKKKKYNKGEEWKRREATESFSRLRDERTYKEALVSNGRLEDEPLINQNRRRRMRMDSRKKNVLEMYIPSYESNWAKRSLTGIIKPLFDLDLVQKGLASDGITVKIARWGYARNSCIITFGSVEELEELWLKKKEEINFWFEWLEPLLNEEGIPLAFCSVELVGVPLLCCNVSFMEKLAARWGILVCIQESTIKKEDISVARVLLRVASPFDIPETITLRLYGRAFNVRTTLGSVFRKHDVFTELSLEVVADGVYSDVATSKEEEEEDRVKGLGGKSGMSDDDFRCRVDTWLEGDGAAGLSRERRVWVRLSPEAVQNQSQSSPVQDKELRGFQMIQKSFTADSDEGQQMVNNGFANSQNNSVILFQHSLRADCVVSGFGKSNKRRRTLISEALDLVSNSREVSQMLGISFKEEKKAFIDKIVNLEEGLGEKLGKTQNWHTIDLFRSFVQQAELIDLPLSGGTYTWYINRVYPTWVRLDRFEEEELSRRNFHYIAGYQKDDQKLVWRISSSVGRFNFRVGSCQPLKVLLLKRFFQNKKCGKQSHPPIVQKPLARMVLPWVFYKKYWSSLKEQIMKFFLDFYKGRKWSHGVNHSFITLIPKRSNPESLEDYRQISLVGSLYKILSKVLSKRLQSCVKDVISPSQFAFFPGKLLLDCACMANEGIDYWRKKGLKGVVFKVDFRRAYDSVEWLILLRLMAEMDFGERWCSWISYRLSLASISVLINGSPTEEFPMAKGLRQGCSLSPLLFNVVGELLHLMLSKAVELGLFQGFSIGFLDMERNRDSPLKIQFPRIYALSTNQWGYVADFVSFGSKEWEWNIQMRRNLCDCEVTQWVDLMIKPDLLIADPSLADKHFVSKVRPTPSLCWSPPPVDFFKMNVDGAVNGNEMVGGIGGILRDWKLSTLLSFSENVGACPPPLAELKAIKKGLESSLVDLPLKNYYRYVIPTMEDFSSTDYTVNGPKAYFANMPLSKTLTMNLDVPEPWLVEPVNAVHDLDNILLENLGDTRTLQAVFELEALVLTGHCSEKDRDPPRGLQLILGTKNTPHLVDTIVMANLGYWQMKVSPGVWYLQLAPGRSSELYLFRDVVKKKGKEQEKLLISSDDDSRSKEKGHNGWNSNILKWASGFIGSSEKSKKSHDSLVVSFSLPSINLSVVRTSLSCSHLSTCNPKSNHHLEPPLQLKDERLSVLFSKIFHPSFSSLCDSVAGTYDHGKGGRRGKTINIFSIASGHLYERFLKIMILSVLKNTNRPVKFWFIKNYLSPQFKDVIPHMSQEYGFDYELITYKWPTWLHKQTEKQRIIWAYKILFLDVIFPISLEKVIFVDADQVVRADIGELYDMDIKGRPLAYTPFCDNNKDMDGYRFWRQGFWREHLRGRPYHISALYVVDLVKFRETAAGDNLRDLPNYAQHTVPIFSLPQEWLWCESWCGNATKSKAKTIDLCNNPMTKEPKLQGARRIVSEWTDLDFEARKFTAKILGDEMENPDPPPSPPPSSETSSNDRSSEDRESKAEL</sequence>
<dbReference type="Pfam" id="PF18404">
    <property type="entry name" value="Glyco_transf_24"/>
    <property type="match status" value="1"/>
</dbReference>
<dbReference type="InterPro" id="IPR012677">
    <property type="entry name" value="Nucleotide-bd_a/b_plait_sf"/>
</dbReference>
<dbReference type="CDD" id="cd00590">
    <property type="entry name" value="RRM_SF"/>
    <property type="match status" value="1"/>
</dbReference>
<evidence type="ECO:0000313" key="6">
    <source>
        <dbReference type="EMBL" id="KAE8686756.1"/>
    </source>
</evidence>
<evidence type="ECO:0000259" key="4">
    <source>
        <dbReference type="PROSITE" id="PS50102"/>
    </source>
</evidence>
<dbReference type="PANTHER" id="PTHR11226:SF0">
    <property type="entry name" value="UDP-GLUCOSE:GLYCOPROTEIN GLUCOSYLTRANSFERASE"/>
    <property type="match status" value="1"/>
</dbReference>
<gene>
    <name evidence="6" type="ORF">F3Y22_tig00111027pilonHSYRG00018</name>
</gene>
<evidence type="ECO:0000256" key="2">
    <source>
        <dbReference type="PROSITE-ProRule" id="PRU00176"/>
    </source>
</evidence>
<dbReference type="CDD" id="cd06432">
    <property type="entry name" value="GT8_HUGT1_C_like"/>
    <property type="match status" value="1"/>
</dbReference>
<dbReference type="InterPro" id="IPR044730">
    <property type="entry name" value="RNase_H-like_dom_plant"/>
</dbReference>
<dbReference type="SUPFAM" id="SSF56672">
    <property type="entry name" value="DNA/RNA polymerases"/>
    <property type="match status" value="1"/>
</dbReference>
<keyword evidence="2" id="KW-0694">RNA-binding</keyword>
<dbReference type="Proteomes" id="UP000436088">
    <property type="component" value="Unassembled WGS sequence"/>
</dbReference>
<dbReference type="CDD" id="cd01650">
    <property type="entry name" value="RT_nLTR_like"/>
    <property type="match status" value="1"/>
</dbReference>
<dbReference type="InterPro" id="IPR000477">
    <property type="entry name" value="RT_dom"/>
</dbReference>
<feature type="domain" description="Reverse transcriptase" evidence="5">
    <location>
        <begin position="794"/>
        <end position="1052"/>
    </location>
</feature>
<dbReference type="GO" id="GO:0003723">
    <property type="term" value="F:RNA binding"/>
    <property type="evidence" value="ECO:0007669"/>
    <property type="project" value="UniProtKB-UniRule"/>
</dbReference>
<comment type="cofactor">
    <cofactor evidence="1">
        <name>Ca(2+)</name>
        <dbReference type="ChEBI" id="CHEBI:29108"/>
    </cofactor>
</comment>
<comment type="caution">
    <text evidence="6">The sequence shown here is derived from an EMBL/GenBank/DDBJ whole genome shotgun (WGS) entry which is preliminary data.</text>
</comment>
<feature type="domain" description="RRM" evidence="4">
    <location>
        <begin position="23"/>
        <end position="103"/>
    </location>
</feature>
<dbReference type="Gene3D" id="3.30.70.330">
    <property type="match status" value="1"/>
</dbReference>
<dbReference type="PROSITE" id="PS50878">
    <property type="entry name" value="RT_POL"/>
    <property type="match status" value="1"/>
</dbReference>
<dbReference type="GO" id="GO:0005783">
    <property type="term" value="C:endoplasmic reticulum"/>
    <property type="evidence" value="ECO:0007669"/>
    <property type="project" value="TreeGrafter"/>
</dbReference>
<organism evidence="6 7">
    <name type="scientific">Hibiscus syriacus</name>
    <name type="common">Rose of Sharon</name>
    <dbReference type="NCBI Taxonomy" id="106335"/>
    <lineage>
        <taxon>Eukaryota</taxon>
        <taxon>Viridiplantae</taxon>
        <taxon>Streptophyta</taxon>
        <taxon>Embryophyta</taxon>
        <taxon>Tracheophyta</taxon>
        <taxon>Spermatophyta</taxon>
        <taxon>Magnoliopsida</taxon>
        <taxon>eudicotyledons</taxon>
        <taxon>Gunneridae</taxon>
        <taxon>Pentapetalae</taxon>
        <taxon>rosids</taxon>
        <taxon>malvids</taxon>
        <taxon>Malvales</taxon>
        <taxon>Malvaceae</taxon>
        <taxon>Malvoideae</taxon>
        <taxon>Hibiscus</taxon>
    </lineage>
</organism>
<dbReference type="GO" id="GO:0036503">
    <property type="term" value="P:ERAD pathway"/>
    <property type="evidence" value="ECO:0007669"/>
    <property type="project" value="TreeGrafter"/>
</dbReference>
<evidence type="ECO:0000259" key="5">
    <source>
        <dbReference type="PROSITE" id="PS50878"/>
    </source>
</evidence>
<reference evidence="6" key="1">
    <citation type="submission" date="2019-09" db="EMBL/GenBank/DDBJ databases">
        <title>Draft genome information of white flower Hibiscus syriacus.</title>
        <authorList>
            <person name="Kim Y.-M."/>
        </authorList>
    </citation>
    <scope>NUCLEOTIDE SEQUENCE [LARGE SCALE GENOMIC DNA]</scope>
    <source>
        <strain evidence="6">YM2019G1</strain>
    </source>
</reference>
<dbReference type="InterPro" id="IPR009448">
    <property type="entry name" value="UDP-g_GGtrans"/>
</dbReference>
<dbReference type="EMBL" id="VEPZ02001209">
    <property type="protein sequence ID" value="KAE8686756.1"/>
    <property type="molecule type" value="Genomic_DNA"/>
</dbReference>
<dbReference type="GO" id="GO:0018279">
    <property type="term" value="P:protein N-linked glycosylation via asparagine"/>
    <property type="evidence" value="ECO:0007669"/>
    <property type="project" value="TreeGrafter"/>
</dbReference>
<dbReference type="InterPro" id="IPR035979">
    <property type="entry name" value="RBD_domain_sf"/>
</dbReference>
<dbReference type="GO" id="GO:0003980">
    <property type="term" value="F:UDP-glucose:glycoprotein glucosyltransferase activity"/>
    <property type="evidence" value="ECO:0007669"/>
    <property type="project" value="InterPro"/>
</dbReference>
<evidence type="ECO:0000256" key="3">
    <source>
        <dbReference type="SAM" id="MobiDB-lite"/>
    </source>
</evidence>
<proteinExistence type="predicted"/>
<dbReference type="Gene3D" id="3.90.550.10">
    <property type="entry name" value="Spore Coat Polysaccharide Biosynthesis Protein SpsA, Chain A"/>
    <property type="match status" value="1"/>
</dbReference>
<name>A0A6A2Z598_HIBSY</name>
<dbReference type="Pfam" id="PF00076">
    <property type="entry name" value="RRM_1"/>
    <property type="match status" value="1"/>
</dbReference>
<protein>
    <submittedName>
        <fullName evidence="6">UDP-glucose:glycoprotein glucosyltransferase</fullName>
    </submittedName>
</protein>
<dbReference type="Pfam" id="PF06427">
    <property type="entry name" value="UDP-g_GGTase"/>
    <property type="match status" value="1"/>
</dbReference>
<dbReference type="Pfam" id="PF00078">
    <property type="entry name" value="RVT_1"/>
    <property type="match status" value="1"/>
</dbReference>
<dbReference type="PROSITE" id="PS50102">
    <property type="entry name" value="RRM"/>
    <property type="match status" value="1"/>
</dbReference>
<dbReference type="InterPro" id="IPR029044">
    <property type="entry name" value="Nucleotide-diphossugar_trans"/>
</dbReference>
<feature type="compositionally biased region" description="Basic and acidic residues" evidence="3">
    <location>
        <begin position="1711"/>
        <end position="1722"/>
    </location>
</feature>
<dbReference type="GO" id="GO:0051082">
    <property type="term" value="F:unfolded protein binding"/>
    <property type="evidence" value="ECO:0007669"/>
    <property type="project" value="TreeGrafter"/>
</dbReference>
<keyword evidence="7" id="KW-1185">Reference proteome</keyword>
<evidence type="ECO:0000256" key="1">
    <source>
        <dbReference type="ARBA" id="ARBA00001913"/>
    </source>
</evidence>
<dbReference type="SUPFAM" id="SSF53448">
    <property type="entry name" value="Nucleotide-diphospho-sugar transferases"/>
    <property type="match status" value="1"/>
</dbReference>
<feature type="region of interest" description="Disordered" evidence="3">
    <location>
        <begin position="1"/>
        <end position="21"/>
    </location>
</feature>
<feature type="compositionally biased region" description="Pro residues" evidence="3">
    <location>
        <begin position="1694"/>
        <end position="1703"/>
    </location>
</feature>
<dbReference type="SMART" id="SM00360">
    <property type="entry name" value="RRM"/>
    <property type="match status" value="1"/>
</dbReference>
<dbReference type="PANTHER" id="PTHR11226">
    <property type="entry name" value="UDP-GLUCOSE GLYCOPROTEIN:GLUCOSYLTRANSFERASE"/>
    <property type="match status" value="1"/>
</dbReference>
<accession>A0A6A2Z598</accession>
<dbReference type="InterPro" id="IPR000504">
    <property type="entry name" value="RRM_dom"/>
</dbReference>
<feature type="region of interest" description="Disordered" evidence="3">
    <location>
        <begin position="1686"/>
        <end position="1722"/>
    </location>
</feature>
<dbReference type="InterPro" id="IPR040497">
    <property type="entry name" value="Glyco_transf_24"/>
</dbReference>
<dbReference type="CDD" id="cd06222">
    <property type="entry name" value="RNase_H_like"/>
    <property type="match status" value="1"/>
</dbReference>
<dbReference type="InterPro" id="IPR043502">
    <property type="entry name" value="DNA/RNA_pol_sf"/>
</dbReference>
<evidence type="ECO:0000313" key="7">
    <source>
        <dbReference type="Proteomes" id="UP000436088"/>
    </source>
</evidence>
<dbReference type="SUPFAM" id="SSF54928">
    <property type="entry name" value="RNA-binding domain, RBD"/>
    <property type="match status" value="1"/>
</dbReference>